<organism evidence="2 3">
    <name type="scientific">Sordaria brevicollis</name>
    <dbReference type="NCBI Taxonomy" id="83679"/>
    <lineage>
        <taxon>Eukaryota</taxon>
        <taxon>Fungi</taxon>
        <taxon>Dikarya</taxon>
        <taxon>Ascomycota</taxon>
        <taxon>Pezizomycotina</taxon>
        <taxon>Sordariomycetes</taxon>
        <taxon>Sordariomycetidae</taxon>
        <taxon>Sordariales</taxon>
        <taxon>Sordariaceae</taxon>
        <taxon>Sordaria</taxon>
    </lineage>
</organism>
<dbReference type="EMBL" id="JAUTDP010000015">
    <property type="protein sequence ID" value="KAK3388645.1"/>
    <property type="molecule type" value="Genomic_DNA"/>
</dbReference>
<dbReference type="Proteomes" id="UP001281003">
    <property type="component" value="Unassembled WGS sequence"/>
</dbReference>
<gene>
    <name evidence="2" type="ORF">B0T20DRAFT_484215</name>
</gene>
<reference evidence="2" key="1">
    <citation type="journal article" date="2023" name="Mol. Phylogenet. Evol.">
        <title>Genome-scale phylogeny and comparative genomics of the fungal order Sordariales.</title>
        <authorList>
            <person name="Hensen N."/>
            <person name="Bonometti L."/>
            <person name="Westerberg I."/>
            <person name="Brannstrom I.O."/>
            <person name="Guillou S."/>
            <person name="Cros-Aarteil S."/>
            <person name="Calhoun S."/>
            <person name="Haridas S."/>
            <person name="Kuo A."/>
            <person name="Mondo S."/>
            <person name="Pangilinan J."/>
            <person name="Riley R."/>
            <person name="LaButti K."/>
            <person name="Andreopoulos B."/>
            <person name="Lipzen A."/>
            <person name="Chen C."/>
            <person name="Yan M."/>
            <person name="Daum C."/>
            <person name="Ng V."/>
            <person name="Clum A."/>
            <person name="Steindorff A."/>
            <person name="Ohm R.A."/>
            <person name="Martin F."/>
            <person name="Silar P."/>
            <person name="Natvig D.O."/>
            <person name="Lalanne C."/>
            <person name="Gautier V."/>
            <person name="Ament-Velasquez S.L."/>
            <person name="Kruys A."/>
            <person name="Hutchinson M.I."/>
            <person name="Powell A.J."/>
            <person name="Barry K."/>
            <person name="Miller A.N."/>
            <person name="Grigoriev I.V."/>
            <person name="Debuchy R."/>
            <person name="Gladieux P."/>
            <person name="Hiltunen Thoren M."/>
            <person name="Johannesson H."/>
        </authorList>
    </citation>
    <scope>NUCLEOTIDE SEQUENCE</scope>
    <source>
        <strain evidence="2">FGSC 1904</strain>
    </source>
</reference>
<dbReference type="AlphaFoldDB" id="A0AAE0U2X2"/>
<name>A0AAE0U2X2_SORBR</name>
<feature type="compositionally biased region" description="Polar residues" evidence="1">
    <location>
        <begin position="18"/>
        <end position="35"/>
    </location>
</feature>
<sequence length="220" mass="24682">MDPYTAMDMDTPEDESISGVTVASEDTSDAQPSSLRSRRMTRGMLAAGGVPPLVAAPARATRRVRKKPTVAEEEEAGVEDGNSPRSFPQRTSTTRKNKESSPDADSHWALNKNGVPDMEKLVRLLTRDYTKDPDESDLVEAAHKYKWRAVGPGKHTLWELRSITLTEKAEARKKLKENPSNWIAKVKLRVCEAVFSHVVSEWEVERHAKWSADLDKMKLN</sequence>
<evidence type="ECO:0000256" key="1">
    <source>
        <dbReference type="SAM" id="MobiDB-lite"/>
    </source>
</evidence>
<feature type="region of interest" description="Disordered" evidence="1">
    <location>
        <begin position="1"/>
        <end position="111"/>
    </location>
</feature>
<feature type="compositionally biased region" description="Basic and acidic residues" evidence="1">
    <location>
        <begin position="96"/>
        <end position="106"/>
    </location>
</feature>
<comment type="caution">
    <text evidence="2">The sequence shown here is derived from an EMBL/GenBank/DDBJ whole genome shotgun (WGS) entry which is preliminary data.</text>
</comment>
<feature type="compositionally biased region" description="Low complexity" evidence="1">
    <location>
        <begin position="45"/>
        <end position="59"/>
    </location>
</feature>
<proteinExistence type="predicted"/>
<evidence type="ECO:0000313" key="3">
    <source>
        <dbReference type="Proteomes" id="UP001281003"/>
    </source>
</evidence>
<accession>A0AAE0U2X2</accession>
<reference evidence="2" key="2">
    <citation type="submission" date="2023-07" db="EMBL/GenBank/DDBJ databases">
        <authorList>
            <consortium name="Lawrence Berkeley National Laboratory"/>
            <person name="Haridas S."/>
            <person name="Hensen N."/>
            <person name="Bonometti L."/>
            <person name="Westerberg I."/>
            <person name="Brannstrom I.O."/>
            <person name="Guillou S."/>
            <person name="Cros-Aarteil S."/>
            <person name="Calhoun S."/>
            <person name="Kuo A."/>
            <person name="Mondo S."/>
            <person name="Pangilinan J."/>
            <person name="Riley R."/>
            <person name="LaButti K."/>
            <person name="Andreopoulos B."/>
            <person name="Lipzen A."/>
            <person name="Chen C."/>
            <person name="Yanf M."/>
            <person name="Daum C."/>
            <person name="Ng V."/>
            <person name="Clum A."/>
            <person name="Steindorff A."/>
            <person name="Ohm R."/>
            <person name="Martin F."/>
            <person name="Silar P."/>
            <person name="Natvig D."/>
            <person name="Lalanne C."/>
            <person name="Gautier V."/>
            <person name="Ament-velasquez S.L."/>
            <person name="Kruys A."/>
            <person name="Hutchinson M.I."/>
            <person name="Powell A.J."/>
            <person name="Barry K."/>
            <person name="Miller A.N."/>
            <person name="Grigoriev I.V."/>
            <person name="Debuchy R."/>
            <person name="Gladieux P."/>
            <person name="Thoren M.H."/>
            <person name="Johannesson H."/>
        </authorList>
    </citation>
    <scope>NUCLEOTIDE SEQUENCE</scope>
    <source>
        <strain evidence="2">FGSC 1904</strain>
    </source>
</reference>
<keyword evidence="3" id="KW-1185">Reference proteome</keyword>
<evidence type="ECO:0000313" key="2">
    <source>
        <dbReference type="EMBL" id="KAK3388645.1"/>
    </source>
</evidence>
<feature type="compositionally biased region" description="Polar residues" evidence="1">
    <location>
        <begin position="83"/>
        <end position="94"/>
    </location>
</feature>
<protein>
    <submittedName>
        <fullName evidence="2">Uncharacterized protein</fullName>
    </submittedName>
</protein>